<protein>
    <submittedName>
        <fullName evidence="2">Uncharacterized protein</fullName>
    </submittedName>
</protein>
<dbReference type="Proteomes" id="UP000694892">
    <property type="component" value="Chromosome 1L"/>
</dbReference>
<feature type="chain" id="PRO_5036870159" evidence="1">
    <location>
        <begin position="25"/>
        <end position="107"/>
    </location>
</feature>
<organism evidence="2 3">
    <name type="scientific">Xenopus laevis</name>
    <name type="common">African clawed frog</name>
    <dbReference type="NCBI Taxonomy" id="8355"/>
    <lineage>
        <taxon>Eukaryota</taxon>
        <taxon>Metazoa</taxon>
        <taxon>Chordata</taxon>
        <taxon>Craniata</taxon>
        <taxon>Vertebrata</taxon>
        <taxon>Euteleostomi</taxon>
        <taxon>Amphibia</taxon>
        <taxon>Batrachia</taxon>
        <taxon>Anura</taxon>
        <taxon>Pipoidea</taxon>
        <taxon>Pipidae</taxon>
        <taxon>Xenopodinae</taxon>
        <taxon>Xenopus</taxon>
        <taxon>Xenopus</taxon>
    </lineage>
</organism>
<evidence type="ECO:0000256" key="1">
    <source>
        <dbReference type="SAM" id="SignalP"/>
    </source>
</evidence>
<accession>A0A974DYJ7</accession>
<proteinExistence type="predicted"/>
<feature type="signal peptide" evidence="1">
    <location>
        <begin position="1"/>
        <end position="24"/>
    </location>
</feature>
<sequence length="107" mass="12286">MAKNGNLLFQTQRFFVLFLGLLLADIPPYVIKGSGLFTHVDIILEVYKACGGIAWFFYDNWQQKMSVPRSIPWGSKDIGLWMLIPRQEDLPKKNLPKSITLLNKAEM</sequence>
<evidence type="ECO:0000313" key="2">
    <source>
        <dbReference type="EMBL" id="OCT99192.1"/>
    </source>
</evidence>
<gene>
    <name evidence="2" type="ORF">XELAEV_18004979mg</name>
</gene>
<dbReference type="EMBL" id="CM004466">
    <property type="protein sequence ID" value="OCT99192.1"/>
    <property type="molecule type" value="Genomic_DNA"/>
</dbReference>
<dbReference type="AlphaFoldDB" id="A0A974DYJ7"/>
<name>A0A974DYJ7_XENLA</name>
<reference evidence="3" key="1">
    <citation type="journal article" date="2016" name="Nature">
        <title>Genome evolution in the allotetraploid frog Xenopus laevis.</title>
        <authorList>
            <person name="Session A.M."/>
            <person name="Uno Y."/>
            <person name="Kwon T."/>
            <person name="Chapman J.A."/>
            <person name="Toyoda A."/>
            <person name="Takahashi S."/>
            <person name="Fukui A."/>
            <person name="Hikosaka A."/>
            <person name="Suzuki A."/>
            <person name="Kondo M."/>
            <person name="van Heeringen S.J."/>
            <person name="Quigley I."/>
            <person name="Heinz S."/>
            <person name="Ogino H."/>
            <person name="Ochi H."/>
            <person name="Hellsten U."/>
            <person name="Lyons J.B."/>
            <person name="Simakov O."/>
            <person name="Putnam N."/>
            <person name="Stites J."/>
            <person name="Kuroki Y."/>
            <person name="Tanaka T."/>
            <person name="Michiue T."/>
            <person name="Watanabe M."/>
            <person name="Bogdanovic O."/>
            <person name="Lister R."/>
            <person name="Georgiou G."/>
            <person name="Paranjpe S.S."/>
            <person name="van Kruijsbergen I."/>
            <person name="Shu S."/>
            <person name="Carlson J."/>
            <person name="Kinoshita T."/>
            <person name="Ohta Y."/>
            <person name="Mawaribuchi S."/>
            <person name="Jenkins J."/>
            <person name="Grimwood J."/>
            <person name="Schmutz J."/>
            <person name="Mitros T."/>
            <person name="Mozaffari S.V."/>
            <person name="Suzuki Y."/>
            <person name="Haramoto Y."/>
            <person name="Yamamoto T.S."/>
            <person name="Takagi C."/>
            <person name="Heald R."/>
            <person name="Miller K."/>
            <person name="Haudenschild C."/>
            <person name="Kitzman J."/>
            <person name="Nakayama T."/>
            <person name="Izutsu Y."/>
            <person name="Robert J."/>
            <person name="Fortriede J."/>
            <person name="Burns K."/>
            <person name="Lotay V."/>
            <person name="Karimi K."/>
            <person name="Yasuoka Y."/>
            <person name="Dichmann D.S."/>
            <person name="Flajnik M.F."/>
            <person name="Houston D.W."/>
            <person name="Shendure J."/>
            <person name="DuPasquier L."/>
            <person name="Vize P.D."/>
            <person name="Zorn A.M."/>
            <person name="Ito M."/>
            <person name="Marcotte E.M."/>
            <person name="Wallingford J.B."/>
            <person name="Ito Y."/>
            <person name="Asashima M."/>
            <person name="Ueno N."/>
            <person name="Matsuda Y."/>
            <person name="Veenstra G.J."/>
            <person name="Fujiyama A."/>
            <person name="Harland R.M."/>
            <person name="Taira M."/>
            <person name="Rokhsar D.S."/>
        </authorList>
    </citation>
    <scope>NUCLEOTIDE SEQUENCE [LARGE SCALE GENOMIC DNA]</scope>
    <source>
        <strain evidence="3">J</strain>
    </source>
</reference>
<evidence type="ECO:0000313" key="3">
    <source>
        <dbReference type="Proteomes" id="UP000694892"/>
    </source>
</evidence>
<keyword evidence="1" id="KW-0732">Signal</keyword>